<keyword evidence="2" id="KW-1185">Reference proteome</keyword>
<reference evidence="1" key="2">
    <citation type="submission" date="2023-04" db="EMBL/GenBank/DDBJ databases">
        <authorList>
            <person name="Bu L."/>
            <person name="Lu L."/>
            <person name="Laidemitt M.R."/>
            <person name="Zhang S.M."/>
            <person name="Mutuku M."/>
            <person name="Mkoji G."/>
            <person name="Steinauer M."/>
            <person name="Loker E.S."/>
        </authorList>
    </citation>
    <scope>NUCLEOTIDE SEQUENCE</scope>
    <source>
        <strain evidence="1">KasaAsao</strain>
        <tissue evidence="1">Whole Snail</tissue>
    </source>
</reference>
<comment type="caution">
    <text evidence="1">The sequence shown here is derived from an EMBL/GenBank/DDBJ whole genome shotgun (WGS) entry which is preliminary data.</text>
</comment>
<protein>
    <submittedName>
        <fullName evidence="1">Uncharacterized protein</fullName>
    </submittedName>
</protein>
<dbReference type="EMBL" id="JASAOG010000159">
    <property type="protein sequence ID" value="KAK0046881.1"/>
    <property type="molecule type" value="Genomic_DNA"/>
</dbReference>
<organism evidence="1 2">
    <name type="scientific">Biomphalaria pfeifferi</name>
    <name type="common">Bloodfluke planorb</name>
    <name type="synonym">Freshwater snail</name>
    <dbReference type="NCBI Taxonomy" id="112525"/>
    <lineage>
        <taxon>Eukaryota</taxon>
        <taxon>Metazoa</taxon>
        <taxon>Spiralia</taxon>
        <taxon>Lophotrochozoa</taxon>
        <taxon>Mollusca</taxon>
        <taxon>Gastropoda</taxon>
        <taxon>Heterobranchia</taxon>
        <taxon>Euthyneura</taxon>
        <taxon>Panpulmonata</taxon>
        <taxon>Hygrophila</taxon>
        <taxon>Lymnaeoidea</taxon>
        <taxon>Planorbidae</taxon>
        <taxon>Biomphalaria</taxon>
    </lineage>
</organism>
<dbReference type="Proteomes" id="UP001233172">
    <property type="component" value="Unassembled WGS sequence"/>
</dbReference>
<accession>A0AAD8F1F6</accession>
<evidence type="ECO:0000313" key="2">
    <source>
        <dbReference type="Proteomes" id="UP001233172"/>
    </source>
</evidence>
<reference evidence="1" key="1">
    <citation type="journal article" date="2023" name="PLoS Negl. Trop. Dis.">
        <title>A genome sequence for Biomphalaria pfeifferi, the major vector snail for the human-infecting parasite Schistosoma mansoni.</title>
        <authorList>
            <person name="Bu L."/>
            <person name="Lu L."/>
            <person name="Laidemitt M.R."/>
            <person name="Zhang S.M."/>
            <person name="Mutuku M."/>
            <person name="Mkoji G."/>
            <person name="Steinauer M."/>
            <person name="Loker E.S."/>
        </authorList>
    </citation>
    <scope>NUCLEOTIDE SEQUENCE</scope>
    <source>
        <strain evidence="1">KasaAsao</strain>
    </source>
</reference>
<dbReference type="AlphaFoldDB" id="A0AAD8F1F6"/>
<name>A0AAD8F1F6_BIOPF</name>
<sequence length="132" mass="14851">MLLHNTSYTNQAYFNYMDQTYYPYYPIIPTEEYYGMVRTSSMSSINNQYTNQYPVVETPPSPPVYGCPCTSTPPQQSFLHQILTGKGYRNSTVKTKASNSQTLDNSVSRYSSSCCFGNSVKPSGYSSIQHNG</sequence>
<proteinExistence type="predicted"/>
<gene>
    <name evidence="1" type="ORF">Bpfe_023748</name>
</gene>
<evidence type="ECO:0000313" key="1">
    <source>
        <dbReference type="EMBL" id="KAK0046881.1"/>
    </source>
</evidence>